<keyword evidence="1" id="KW-0479">Metal-binding</keyword>
<evidence type="ECO:0000313" key="2">
    <source>
        <dbReference type="EMBL" id="KAK4370802.1"/>
    </source>
</evidence>
<comment type="caution">
    <text evidence="2">The sequence shown here is derived from an EMBL/GenBank/DDBJ whole genome shotgun (WGS) entry which is preliminary data.</text>
</comment>
<dbReference type="InterPro" id="IPR044513">
    <property type="entry name" value="BT1/2/3/4/5"/>
</dbReference>
<accession>A0AAE1SK21</accession>
<name>A0AAE1SK21_9SOLA</name>
<reference evidence="2" key="1">
    <citation type="submission" date="2023-12" db="EMBL/GenBank/DDBJ databases">
        <title>Genome assembly of Anisodus tanguticus.</title>
        <authorList>
            <person name="Wang Y.-J."/>
        </authorList>
    </citation>
    <scope>NUCLEOTIDE SEQUENCE</scope>
    <source>
        <strain evidence="2">KB-2021</strain>
        <tissue evidence="2">Leaf</tissue>
    </source>
</reference>
<dbReference type="GO" id="GO:0009725">
    <property type="term" value="P:response to hormone"/>
    <property type="evidence" value="ECO:0007669"/>
    <property type="project" value="UniProtKB-ARBA"/>
</dbReference>
<dbReference type="GO" id="GO:0042542">
    <property type="term" value="P:response to hydrogen peroxide"/>
    <property type="evidence" value="ECO:0007669"/>
    <property type="project" value="UniProtKB-ARBA"/>
</dbReference>
<evidence type="ECO:0000313" key="3">
    <source>
        <dbReference type="Proteomes" id="UP001291623"/>
    </source>
</evidence>
<dbReference type="PANTHER" id="PTHR46287">
    <property type="entry name" value="BTB/POZ AND TAZ DOMAIN-CONTAINING PROTEIN 3-RELATED"/>
    <property type="match status" value="1"/>
</dbReference>
<dbReference type="Gene3D" id="1.25.40.420">
    <property type="match status" value="1"/>
</dbReference>
<dbReference type="GO" id="GO:0006355">
    <property type="term" value="P:regulation of DNA-templated transcription"/>
    <property type="evidence" value="ECO:0007669"/>
    <property type="project" value="UniProtKB-ARBA"/>
</dbReference>
<dbReference type="GO" id="GO:0005634">
    <property type="term" value="C:nucleus"/>
    <property type="evidence" value="ECO:0007669"/>
    <property type="project" value="TreeGrafter"/>
</dbReference>
<dbReference type="CDD" id="cd14733">
    <property type="entry name" value="BACK"/>
    <property type="match status" value="1"/>
</dbReference>
<gene>
    <name evidence="2" type="ORF">RND71_010277</name>
</gene>
<dbReference type="GO" id="GO:0009751">
    <property type="term" value="P:response to salicylic acid"/>
    <property type="evidence" value="ECO:0007669"/>
    <property type="project" value="UniProtKB-ARBA"/>
</dbReference>
<protein>
    <submittedName>
        <fullName evidence="2">Uncharacterized protein</fullName>
    </submittedName>
</protein>
<dbReference type="EMBL" id="JAVYJV010000005">
    <property type="protein sequence ID" value="KAK4370802.1"/>
    <property type="molecule type" value="Genomic_DNA"/>
</dbReference>
<dbReference type="AlphaFoldDB" id="A0AAE1SK21"/>
<dbReference type="Proteomes" id="UP001291623">
    <property type="component" value="Unassembled WGS sequence"/>
</dbReference>
<proteinExistence type="predicted"/>
<dbReference type="FunFam" id="1.25.40.420:FF:000012">
    <property type="entry name" value="BTB/POZ and TAZ domain-containing protein 2"/>
    <property type="match status" value="1"/>
</dbReference>
<dbReference type="PANTHER" id="PTHR46287:SF15">
    <property type="entry name" value="BTB_POZ DOMAIN-CONTAINING PROTEIN"/>
    <property type="match status" value="1"/>
</dbReference>
<evidence type="ECO:0000256" key="1">
    <source>
        <dbReference type="ARBA" id="ARBA00022723"/>
    </source>
</evidence>
<dbReference type="GO" id="GO:0005516">
    <property type="term" value="F:calmodulin binding"/>
    <property type="evidence" value="ECO:0007669"/>
    <property type="project" value="UniProtKB-ARBA"/>
</dbReference>
<organism evidence="2 3">
    <name type="scientific">Anisodus tanguticus</name>
    <dbReference type="NCBI Taxonomy" id="243964"/>
    <lineage>
        <taxon>Eukaryota</taxon>
        <taxon>Viridiplantae</taxon>
        <taxon>Streptophyta</taxon>
        <taxon>Embryophyta</taxon>
        <taxon>Tracheophyta</taxon>
        <taxon>Spermatophyta</taxon>
        <taxon>Magnoliopsida</taxon>
        <taxon>eudicotyledons</taxon>
        <taxon>Gunneridae</taxon>
        <taxon>Pentapetalae</taxon>
        <taxon>asterids</taxon>
        <taxon>lamiids</taxon>
        <taxon>Solanales</taxon>
        <taxon>Solanaceae</taxon>
        <taxon>Solanoideae</taxon>
        <taxon>Hyoscyameae</taxon>
        <taxon>Anisodus</taxon>
    </lineage>
</organism>
<dbReference type="GO" id="GO:0046872">
    <property type="term" value="F:metal ion binding"/>
    <property type="evidence" value="ECO:0007669"/>
    <property type="project" value="UniProtKB-KW"/>
</dbReference>
<keyword evidence="3" id="KW-1185">Reference proteome</keyword>
<sequence>MQKHEIHLLALSHVYLVPRLKHRCTKALAEQLTIENVVDMLQLARLCDTPDLYLKCMKFLRSNFRKVEKTEGWKFLQRHDSMLELEILQFMDEAESRLLLSFSDVISGFHWKFANLAEEEEEETQVGAELIFTAKRRDRFAWSTYVPKDVQASGHTTRNLAKRSCHVANLINAEASSF</sequence>